<sequence length="364" mass="41401">MMKMDGHKFIATVINVAVLWSTLEAAPLSGEKTSLIAKEKLENGKSLQLNETKTSASFDSFRVSTPETNRDGTLLLDSYHDFRSNHHHPHHGHNYGHGYGHYGHHYPHHYGTRDDFYHHGHHYNYPNHHHEIHRSHSYPSDEPEVNSDRVDSVDNGEEITDPVVDEPVSSDSPTNGELVVDPETEENPEALDEPSVTENPESDVEEIPIEDIPGEPVNGEMVSGNLRVPRTSHGYDHRYHDNSFSNSYDHRYPILSHLPPTHFKCSHVRHSGYSPNVEARCQVILPGNRSGKWEILHFLHKSSPQKSNAVIYLDHGETITMAIITQEATTLNEKSEIFLNLLTPELNMNICILSFFINQNYCYL</sequence>
<evidence type="ECO:0000256" key="1">
    <source>
        <dbReference type="SAM" id="MobiDB-lite"/>
    </source>
</evidence>
<feature type="chain" id="PRO_5004580722" evidence="2">
    <location>
        <begin position="26"/>
        <end position="364"/>
    </location>
</feature>
<feature type="region of interest" description="Disordered" evidence="1">
    <location>
        <begin position="127"/>
        <end position="204"/>
    </location>
</feature>
<dbReference type="AlphaFoldDB" id="T1JWV4"/>
<protein>
    <submittedName>
        <fullName evidence="3">Uncharacterized protein</fullName>
    </submittedName>
</protein>
<evidence type="ECO:0000313" key="3">
    <source>
        <dbReference type="EnsemblMetazoa" id="tetur02g09630.1"/>
    </source>
</evidence>
<keyword evidence="4" id="KW-1185">Reference proteome</keyword>
<reference evidence="4" key="1">
    <citation type="submission" date="2011-08" db="EMBL/GenBank/DDBJ databases">
        <authorList>
            <person name="Rombauts S."/>
        </authorList>
    </citation>
    <scope>NUCLEOTIDE SEQUENCE</scope>
    <source>
        <strain evidence="4">London</strain>
    </source>
</reference>
<proteinExistence type="predicted"/>
<reference evidence="3" key="2">
    <citation type="submission" date="2015-06" db="UniProtKB">
        <authorList>
            <consortium name="EnsemblMetazoa"/>
        </authorList>
    </citation>
    <scope>IDENTIFICATION</scope>
</reference>
<dbReference type="EMBL" id="CAEY01000815">
    <property type="status" value="NOT_ANNOTATED_CDS"/>
    <property type="molecule type" value="Genomic_DNA"/>
</dbReference>
<evidence type="ECO:0000313" key="4">
    <source>
        <dbReference type="Proteomes" id="UP000015104"/>
    </source>
</evidence>
<keyword evidence="2" id="KW-0732">Signal</keyword>
<organism evidence="3 4">
    <name type="scientific">Tetranychus urticae</name>
    <name type="common">Two-spotted spider mite</name>
    <dbReference type="NCBI Taxonomy" id="32264"/>
    <lineage>
        <taxon>Eukaryota</taxon>
        <taxon>Metazoa</taxon>
        <taxon>Ecdysozoa</taxon>
        <taxon>Arthropoda</taxon>
        <taxon>Chelicerata</taxon>
        <taxon>Arachnida</taxon>
        <taxon>Acari</taxon>
        <taxon>Acariformes</taxon>
        <taxon>Trombidiformes</taxon>
        <taxon>Prostigmata</taxon>
        <taxon>Eleutherengona</taxon>
        <taxon>Raphignathae</taxon>
        <taxon>Tetranychoidea</taxon>
        <taxon>Tetranychidae</taxon>
        <taxon>Tetranychus</taxon>
    </lineage>
</organism>
<dbReference type="Proteomes" id="UP000015104">
    <property type="component" value="Unassembled WGS sequence"/>
</dbReference>
<feature type="signal peptide" evidence="2">
    <location>
        <begin position="1"/>
        <end position="25"/>
    </location>
</feature>
<evidence type="ECO:0000256" key="2">
    <source>
        <dbReference type="SAM" id="SignalP"/>
    </source>
</evidence>
<feature type="compositionally biased region" description="Acidic residues" evidence="1">
    <location>
        <begin position="154"/>
        <end position="164"/>
    </location>
</feature>
<dbReference type="HOGENOM" id="CLU_761487_0_0_1"/>
<feature type="compositionally biased region" description="Acidic residues" evidence="1">
    <location>
        <begin position="180"/>
        <end position="192"/>
    </location>
</feature>
<dbReference type="EnsemblMetazoa" id="tetur02g09630.1">
    <property type="protein sequence ID" value="tetur02g09630.1"/>
    <property type="gene ID" value="tetur02g09630"/>
</dbReference>
<name>T1JWV4_TETUR</name>
<accession>T1JWV4</accession>